<evidence type="ECO:0000313" key="4">
    <source>
        <dbReference type="Proteomes" id="UP000196230"/>
    </source>
</evidence>
<dbReference type="RefSeq" id="WP_067188654.1">
    <property type="nucleotide sequence ID" value="NZ_CP126965.1"/>
</dbReference>
<feature type="compositionally biased region" description="Polar residues" evidence="1">
    <location>
        <begin position="9"/>
        <end position="24"/>
    </location>
</feature>
<dbReference type="OrthoDB" id="3268477at2"/>
<protein>
    <submittedName>
        <fullName evidence="3">SPOR domain-containing protein</fullName>
    </submittedName>
</protein>
<dbReference type="AlphaFoldDB" id="A0A1R4IRR7"/>
<evidence type="ECO:0000313" key="5">
    <source>
        <dbReference type="Proteomes" id="UP000297477"/>
    </source>
</evidence>
<organism evidence="2 4">
    <name type="scientific">Micrococcus lylae</name>
    <dbReference type="NCBI Taxonomy" id="1273"/>
    <lineage>
        <taxon>Bacteria</taxon>
        <taxon>Bacillati</taxon>
        <taxon>Actinomycetota</taxon>
        <taxon>Actinomycetes</taxon>
        <taxon>Micrococcales</taxon>
        <taxon>Micrococcaceae</taxon>
        <taxon>Micrococcus</taxon>
    </lineage>
</organism>
<reference evidence="3 5" key="2">
    <citation type="submission" date="2019-03" db="EMBL/GenBank/DDBJ databases">
        <title>Reclassification of Micrococcus aloeverae and Micrococcus yunnanensis as later heterotypic synonyms of Micrococcus luteus.</title>
        <authorList>
            <person name="Huang C.-H."/>
        </authorList>
    </citation>
    <scope>NUCLEOTIDE SEQUENCE [LARGE SCALE GENOMIC DNA]</scope>
    <source>
        <strain evidence="3 5">BCRC 12151</strain>
    </source>
</reference>
<feature type="compositionally biased region" description="Basic and acidic residues" evidence="1">
    <location>
        <begin position="59"/>
        <end position="69"/>
    </location>
</feature>
<evidence type="ECO:0000313" key="2">
    <source>
        <dbReference type="EMBL" id="SJN22591.1"/>
    </source>
</evidence>
<accession>A0A1R4IRR7</accession>
<sequence length="69" mass="7583">MSEKEFWYNTRTGQVEQGAQSDWSQLLGPYGSREEAEGAMAKVAANNEAADAADDEDSKWDNRPGNDAD</sequence>
<keyword evidence="5" id="KW-1185">Reference proteome</keyword>
<name>A0A1R4IRR7_9MICC</name>
<dbReference type="EMBL" id="SPKT01000005">
    <property type="protein sequence ID" value="TFI00198.1"/>
    <property type="molecule type" value="Genomic_DNA"/>
</dbReference>
<evidence type="ECO:0000256" key="1">
    <source>
        <dbReference type="SAM" id="MobiDB-lite"/>
    </source>
</evidence>
<evidence type="ECO:0000313" key="3">
    <source>
        <dbReference type="EMBL" id="TFI00198.1"/>
    </source>
</evidence>
<reference evidence="2 4" key="1">
    <citation type="submission" date="2017-02" db="EMBL/GenBank/DDBJ databases">
        <authorList>
            <person name="Peterson S.W."/>
        </authorList>
    </citation>
    <scope>NUCLEOTIDE SEQUENCE [LARGE SCALE GENOMIC DNA]</scope>
    <source>
        <strain evidence="2 4">2B3F</strain>
    </source>
</reference>
<dbReference type="Proteomes" id="UP000297477">
    <property type="component" value="Unassembled WGS sequence"/>
</dbReference>
<dbReference type="EMBL" id="FUKP01000025">
    <property type="protein sequence ID" value="SJN22591.1"/>
    <property type="molecule type" value="Genomic_DNA"/>
</dbReference>
<feature type="region of interest" description="Disordered" evidence="1">
    <location>
        <begin position="1"/>
        <end position="69"/>
    </location>
</feature>
<dbReference type="Proteomes" id="UP000196230">
    <property type="component" value="Unassembled WGS sequence"/>
</dbReference>
<gene>
    <name evidence="3" type="ORF">E4A49_03890</name>
    <name evidence="2" type="ORF">FM125_04190</name>
</gene>
<proteinExistence type="predicted"/>